<dbReference type="Proteomes" id="UP001374579">
    <property type="component" value="Unassembled WGS sequence"/>
</dbReference>
<name>A0AAN9FXU5_9CAEN</name>
<dbReference type="SMART" id="SM00271">
    <property type="entry name" value="DnaJ"/>
    <property type="match status" value="1"/>
</dbReference>
<keyword evidence="2" id="KW-0472">Membrane</keyword>
<feature type="region of interest" description="Disordered" evidence="1">
    <location>
        <begin position="149"/>
        <end position="187"/>
    </location>
</feature>
<dbReference type="PROSITE" id="PS50076">
    <property type="entry name" value="DNAJ_2"/>
    <property type="match status" value="1"/>
</dbReference>
<evidence type="ECO:0000256" key="1">
    <source>
        <dbReference type="SAM" id="MobiDB-lite"/>
    </source>
</evidence>
<keyword evidence="2" id="KW-0812">Transmembrane</keyword>
<gene>
    <name evidence="4" type="ORF">V1264_022389</name>
</gene>
<accession>A0AAN9FXU5</accession>
<dbReference type="Gene3D" id="1.10.287.110">
    <property type="entry name" value="DnaJ domain"/>
    <property type="match status" value="1"/>
</dbReference>
<keyword evidence="2" id="KW-1133">Transmembrane helix</keyword>
<comment type="caution">
    <text evidence="4">The sequence shown here is derived from an EMBL/GenBank/DDBJ whole genome shotgun (WGS) entry which is preliminary data.</text>
</comment>
<reference evidence="4 5" key="1">
    <citation type="submission" date="2024-02" db="EMBL/GenBank/DDBJ databases">
        <title>Chromosome-scale genome assembly of the rough periwinkle Littorina saxatilis.</title>
        <authorList>
            <person name="De Jode A."/>
            <person name="Faria R."/>
            <person name="Formenti G."/>
            <person name="Sims Y."/>
            <person name="Smith T.P."/>
            <person name="Tracey A."/>
            <person name="Wood J.M.D."/>
            <person name="Zagrodzka Z.B."/>
            <person name="Johannesson K."/>
            <person name="Butlin R.K."/>
            <person name="Leder E.H."/>
        </authorList>
    </citation>
    <scope>NUCLEOTIDE SEQUENCE [LARGE SCALE GENOMIC DNA]</scope>
    <source>
        <strain evidence="4">Snail1</strain>
        <tissue evidence="4">Muscle</tissue>
    </source>
</reference>
<dbReference type="InterPro" id="IPR018253">
    <property type="entry name" value="DnaJ_domain_CS"/>
</dbReference>
<feature type="domain" description="J" evidence="3">
    <location>
        <begin position="89"/>
        <end position="152"/>
    </location>
</feature>
<evidence type="ECO:0000313" key="5">
    <source>
        <dbReference type="Proteomes" id="UP001374579"/>
    </source>
</evidence>
<organism evidence="4 5">
    <name type="scientific">Littorina saxatilis</name>
    <dbReference type="NCBI Taxonomy" id="31220"/>
    <lineage>
        <taxon>Eukaryota</taxon>
        <taxon>Metazoa</taxon>
        <taxon>Spiralia</taxon>
        <taxon>Lophotrochozoa</taxon>
        <taxon>Mollusca</taxon>
        <taxon>Gastropoda</taxon>
        <taxon>Caenogastropoda</taxon>
        <taxon>Littorinimorpha</taxon>
        <taxon>Littorinoidea</taxon>
        <taxon>Littorinidae</taxon>
        <taxon>Littorina</taxon>
    </lineage>
</organism>
<dbReference type="AlphaFoldDB" id="A0AAN9FXU5"/>
<keyword evidence="5" id="KW-1185">Reference proteome</keyword>
<feature type="compositionally biased region" description="Low complexity" evidence="1">
    <location>
        <begin position="175"/>
        <end position="186"/>
    </location>
</feature>
<dbReference type="InterPro" id="IPR053025">
    <property type="entry name" value="Mito_ATP_Synthase-Asso"/>
</dbReference>
<dbReference type="CDD" id="cd06257">
    <property type="entry name" value="DnaJ"/>
    <property type="match status" value="1"/>
</dbReference>
<dbReference type="EMBL" id="JBAMIC010004070">
    <property type="protein sequence ID" value="KAK7088472.1"/>
    <property type="molecule type" value="Genomic_DNA"/>
</dbReference>
<evidence type="ECO:0000259" key="3">
    <source>
        <dbReference type="PROSITE" id="PS50076"/>
    </source>
</evidence>
<dbReference type="PRINTS" id="PR00625">
    <property type="entry name" value="JDOMAIN"/>
</dbReference>
<dbReference type="PROSITE" id="PS00636">
    <property type="entry name" value="DNAJ_1"/>
    <property type="match status" value="1"/>
</dbReference>
<feature type="transmembrane region" description="Helical" evidence="2">
    <location>
        <begin position="229"/>
        <end position="247"/>
    </location>
</feature>
<evidence type="ECO:0000256" key="2">
    <source>
        <dbReference type="SAM" id="Phobius"/>
    </source>
</evidence>
<dbReference type="InterPro" id="IPR036869">
    <property type="entry name" value="J_dom_sf"/>
</dbReference>
<dbReference type="PANTHER" id="PTHR44873:SF1">
    <property type="entry name" value="DNAJ HOMOLOG SUBFAMILY C MEMBER 30, MITOCHONDRIAL"/>
    <property type="match status" value="1"/>
</dbReference>
<proteinExistence type="predicted"/>
<dbReference type="Pfam" id="PF00226">
    <property type="entry name" value="DnaJ"/>
    <property type="match status" value="1"/>
</dbReference>
<dbReference type="SUPFAM" id="SSF46565">
    <property type="entry name" value="Chaperone J-domain"/>
    <property type="match status" value="1"/>
</dbReference>
<dbReference type="InterPro" id="IPR001623">
    <property type="entry name" value="DnaJ_domain"/>
</dbReference>
<protein>
    <recommendedName>
        <fullName evidence="3">J domain-containing protein</fullName>
    </recommendedName>
</protein>
<dbReference type="PANTHER" id="PTHR44873">
    <property type="entry name" value="DNAJ HOMOLOG SUBFAMILY C MEMBER 30, MITOCHONDRIAL"/>
    <property type="match status" value="1"/>
</dbReference>
<evidence type="ECO:0000313" key="4">
    <source>
        <dbReference type="EMBL" id="KAK7088472.1"/>
    </source>
</evidence>
<sequence>MIRTCRCTYKHALKVNCLTRLNDEKMCKTCKQNSGKAPVTVSASKCGFTGSRSASTLTLAGRVSGCVTSTVGPGVQRRCVATKPRTRTHFYDLLGVSPKATQSEIKTAYYKLSKLHHPDINKKAPKGMFTQISEAYETLGNVKKRKMYDQGLNSSNGRGGGDDYTRPFREQEGFGTARRTAPTGRTHQYNFDEFYRQHYAESRRQEKADREYFRRTEEQLRQQQQQQRLRVIITGMMIMILCVVSLFESRTPTSRPRPPKDR</sequence>
<feature type="compositionally biased region" description="Basic and acidic residues" evidence="1">
    <location>
        <begin position="160"/>
        <end position="172"/>
    </location>
</feature>